<dbReference type="SUPFAM" id="SSF141523">
    <property type="entry name" value="L,D-transpeptidase catalytic domain-like"/>
    <property type="match status" value="1"/>
</dbReference>
<evidence type="ECO:0000313" key="9">
    <source>
        <dbReference type="EMBL" id="MDA0135911.1"/>
    </source>
</evidence>
<evidence type="ECO:0000256" key="3">
    <source>
        <dbReference type="ARBA" id="ARBA00022960"/>
    </source>
</evidence>
<feature type="chain" id="PRO_5046114743" evidence="7">
    <location>
        <begin position="34"/>
        <end position="252"/>
    </location>
</feature>
<feature type="active site" description="Proton donor/acceptor" evidence="6">
    <location>
        <position position="209"/>
    </location>
</feature>
<evidence type="ECO:0000256" key="2">
    <source>
        <dbReference type="ARBA" id="ARBA00022679"/>
    </source>
</evidence>
<name>A0ABT4RBK0_9ACTN</name>
<dbReference type="PANTHER" id="PTHR30582:SF2">
    <property type="entry name" value="L,D-TRANSPEPTIDASE YCIB-RELATED"/>
    <property type="match status" value="1"/>
</dbReference>
<dbReference type="PANTHER" id="PTHR30582">
    <property type="entry name" value="L,D-TRANSPEPTIDASE"/>
    <property type="match status" value="1"/>
</dbReference>
<sequence>MSPGSARAARLVAAPLIAAAVAAGGTLTPPAAAAASTPDEVRGPTPRRAWTARVMVPTAVRARPDVRARRTGRVDTVAAWNGGSVELLVLAARTDARGRRWIKVRLPERPNTRSGWMRADFARLSTVRWRVVIDLRDRRARAYHDGHLKRSWPVVVGKRATPTPRGRFAVYERVRQPAGSELGPYALHLTAHSKTLRNYGGGPGRIALHGRAGALLSDPLGSAASHGCVRMNNRVLQWLARRAAPGTPVEIR</sequence>
<gene>
    <name evidence="9" type="ORF">OJ962_00265</name>
</gene>
<dbReference type="Gene3D" id="2.40.440.10">
    <property type="entry name" value="L,D-transpeptidase catalytic domain-like"/>
    <property type="match status" value="1"/>
</dbReference>
<evidence type="ECO:0000256" key="4">
    <source>
        <dbReference type="ARBA" id="ARBA00022984"/>
    </source>
</evidence>
<evidence type="ECO:0000256" key="5">
    <source>
        <dbReference type="ARBA" id="ARBA00023316"/>
    </source>
</evidence>
<protein>
    <submittedName>
        <fullName evidence="9">L,D-transpeptidase</fullName>
    </submittedName>
</protein>
<evidence type="ECO:0000256" key="7">
    <source>
        <dbReference type="SAM" id="SignalP"/>
    </source>
</evidence>
<comment type="pathway">
    <text evidence="1 6">Cell wall biogenesis; peptidoglycan biosynthesis.</text>
</comment>
<keyword evidence="10" id="KW-1185">Reference proteome</keyword>
<keyword evidence="4 6" id="KW-0573">Peptidoglycan synthesis</keyword>
<accession>A0ABT4RBK0</accession>
<dbReference type="InterPro" id="IPR005490">
    <property type="entry name" value="LD_TPept_cat_dom"/>
</dbReference>
<dbReference type="CDD" id="cd16913">
    <property type="entry name" value="YkuD_like"/>
    <property type="match status" value="1"/>
</dbReference>
<feature type="signal peptide" evidence="7">
    <location>
        <begin position="1"/>
        <end position="33"/>
    </location>
</feature>
<dbReference type="Proteomes" id="UP001147700">
    <property type="component" value="Unassembled WGS sequence"/>
</dbReference>
<keyword evidence="2" id="KW-0808">Transferase</keyword>
<evidence type="ECO:0000259" key="8">
    <source>
        <dbReference type="PROSITE" id="PS52029"/>
    </source>
</evidence>
<comment type="caution">
    <text evidence="9">The sequence shown here is derived from an EMBL/GenBank/DDBJ whole genome shotgun (WGS) entry which is preliminary data.</text>
</comment>
<dbReference type="PROSITE" id="PS52029">
    <property type="entry name" value="LD_TPASE"/>
    <property type="match status" value="1"/>
</dbReference>
<evidence type="ECO:0000256" key="1">
    <source>
        <dbReference type="ARBA" id="ARBA00004752"/>
    </source>
</evidence>
<feature type="active site" description="Nucleophile" evidence="6">
    <location>
        <position position="228"/>
    </location>
</feature>
<keyword evidence="3 6" id="KW-0133">Cell shape</keyword>
<dbReference type="InterPro" id="IPR038063">
    <property type="entry name" value="Transpep_catalytic_dom"/>
</dbReference>
<proteinExistence type="predicted"/>
<feature type="domain" description="L,D-TPase catalytic" evidence="8">
    <location>
        <begin position="129"/>
        <end position="252"/>
    </location>
</feature>
<evidence type="ECO:0000256" key="6">
    <source>
        <dbReference type="PROSITE-ProRule" id="PRU01373"/>
    </source>
</evidence>
<organism evidence="9 10">
    <name type="scientific">Solirubrobacter deserti</name>
    <dbReference type="NCBI Taxonomy" id="2282478"/>
    <lineage>
        <taxon>Bacteria</taxon>
        <taxon>Bacillati</taxon>
        <taxon>Actinomycetota</taxon>
        <taxon>Thermoleophilia</taxon>
        <taxon>Solirubrobacterales</taxon>
        <taxon>Solirubrobacteraceae</taxon>
        <taxon>Solirubrobacter</taxon>
    </lineage>
</organism>
<dbReference type="InterPro" id="IPR050979">
    <property type="entry name" value="LD-transpeptidase"/>
</dbReference>
<evidence type="ECO:0000313" key="10">
    <source>
        <dbReference type="Proteomes" id="UP001147700"/>
    </source>
</evidence>
<reference evidence="9" key="1">
    <citation type="submission" date="2022-10" db="EMBL/GenBank/DDBJ databases">
        <title>The WGS of Solirubrobacter sp. CPCC 204708.</title>
        <authorList>
            <person name="Jiang Z."/>
        </authorList>
    </citation>
    <scope>NUCLEOTIDE SEQUENCE</scope>
    <source>
        <strain evidence="9">CPCC 204708</strain>
    </source>
</reference>
<keyword evidence="5 6" id="KW-0961">Cell wall biogenesis/degradation</keyword>
<dbReference type="Pfam" id="PF03734">
    <property type="entry name" value="YkuD"/>
    <property type="match status" value="1"/>
</dbReference>
<dbReference type="EMBL" id="JAPCID010000001">
    <property type="protein sequence ID" value="MDA0135911.1"/>
    <property type="molecule type" value="Genomic_DNA"/>
</dbReference>
<dbReference type="RefSeq" id="WP_202954800.1">
    <property type="nucleotide sequence ID" value="NZ_JAPCID010000001.1"/>
</dbReference>
<keyword evidence="7" id="KW-0732">Signal</keyword>